<proteinExistence type="inferred from homology"/>
<dbReference type="GO" id="GO:0016787">
    <property type="term" value="F:hydrolase activity"/>
    <property type="evidence" value="ECO:0007669"/>
    <property type="project" value="UniProtKB-KW"/>
</dbReference>
<dbReference type="InterPro" id="IPR000639">
    <property type="entry name" value="Epox_hydrolase-like"/>
</dbReference>
<gene>
    <name evidence="4" type="ORF">FSARC_13444</name>
</gene>
<dbReference type="SUPFAM" id="SSF53474">
    <property type="entry name" value="alpha/beta-Hydrolases"/>
    <property type="match status" value="1"/>
</dbReference>
<keyword evidence="1" id="KW-0378">Hydrolase</keyword>
<dbReference type="EMBL" id="JABEXW010001003">
    <property type="protein sequence ID" value="KAF4949579.1"/>
    <property type="molecule type" value="Genomic_DNA"/>
</dbReference>
<dbReference type="OrthoDB" id="408373at2759"/>
<name>A0A8H4WTS1_9HYPO</name>
<dbReference type="AlphaFoldDB" id="A0A8H4WTS1"/>
<evidence type="ECO:0000259" key="3">
    <source>
        <dbReference type="Pfam" id="PF00561"/>
    </source>
</evidence>
<evidence type="ECO:0000313" key="5">
    <source>
        <dbReference type="Proteomes" id="UP000622797"/>
    </source>
</evidence>
<evidence type="ECO:0000256" key="1">
    <source>
        <dbReference type="ARBA" id="ARBA00022801"/>
    </source>
</evidence>
<dbReference type="InterPro" id="IPR029058">
    <property type="entry name" value="AB_hydrolase_fold"/>
</dbReference>
<reference evidence="4" key="1">
    <citation type="journal article" date="2020" name="BMC Genomics">
        <title>Correction to: Identification and distribution of gene clusters required for synthesis of sphingolipid metabolism inhibitors in diverse species of the filamentous fungus Fusarium.</title>
        <authorList>
            <person name="Kim H.S."/>
            <person name="Lohmar J.M."/>
            <person name="Busman M."/>
            <person name="Brown D.W."/>
            <person name="Naumann T.A."/>
            <person name="Divon H.H."/>
            <person name="Lysoe E."/>
            <person name="Uhlig S."/>
            <person name="Proctor R.H."/>
        </authorList>
    </citation>
    <scope>NUCLEOTIDE SEQUENCE</scope>
    <source>
        <strain evidence="4">NRRL 20472</strain>
    </source>
</reference>
<reference evidence="4" key="2">
    <citation type="submission" date="2020-05" db="EMBL/GenBank/DDBJ databases">
        <authorList>
            <person name="Kim H.-S."/>
            <person name="Proctor R.H."/>
            <person name="Brown D.W."/>
        </authorList>
    </citation>
    <scope>NUCLEOTIDE SEQUENCE</scope>
    <source>
        <strain evidence="4">NRRL 20472</strain>
    </source>
</reference>
<sequence>MPSSEVQILSRKIAVHKDLQIHYREAQPVGESKGTVLLIHGYPQSSYQFRFVIQPIAAAGYRVIAPDTTGHGSSSKPVRDVSGFTKKQLAQDLYTFLQDGLAIKSPIHVIGHDIGGMIAFAFVMQFPEFVASIIWGECPLPGTSEYHKFKHDKEHWHFNFQGGQPDMAAWLVQGKERPYIKQFYDRFAYSQTPFTDEVIDHYVAHYSSPGALQSAFYVYAAFEQDASQNEEWLKTRGKARVRNMILTGANHALAAGAENMANEAFQNPHVRFVSESGHYIAEENPQDFVKHVLEFLGED</sequence>
<evidence type="ECO:0000313" key="4">
    <source>
        <dbReference type="EMBL" id="KAF4949579.1"/>
    </source>
</evidence>
<organism evidence="4 5">
    <name type="scientific">Fusarium sarcochroum</name>
    <dbReference type="NCBI Taxonomy" id="1208366"/>
    <lineage>
        <taxon>Eukaryota</taxon>
        <taxon>Fungi</taxon>
        <taxon>Dikarya</taxon>
        <taxon>Ascomycota</taxon>
        <taxon>Pezizomycotina</taxon>
        <taxon>Sordariomycetes</taxon>
        <taxon>Hypocreomycetidae</taxon>
        <taxon>Hypocreales</taxon>
        <taxon>Nectriaceae</taxon>
        <taxon>Fusarium</taxon>
        <taxon>Fusarium lateritium species complex</taxon>
    </lineage>
</organism>
<keyword evidence="5" id="KW-1185">Reference proteome</keyword>
<evidence type="ECO:0000256" key="2">
    <source>
        <dbReference type="ARBA" id="ARBA00038334"/>
    </source>
</evidence>
<feature type="domain" description="AB hydrolase-1" evidence="3">
    <location>
        <begin position="35"/>
        <end position="284"/>
    </location>
</feature>
<dbReference type="Pfam" id="PF00561">
    <property type="entry name" value="Abhydrolase_1"/>
    <property type="match status" value="1"/>
</dbReference>
<accession>A0A8H4WTS1</accession>
<dbReference type="InterPro" id="IPR000073">
    <property type="entry name" value="AB_hydrolase_1"/>
</dbReference>
<comment type="similarity">
    <text evidence="2">Belongs to the AB hydrolase superfamily. Epoxide hydrolase family.</text>
</comment>
<dbReference type="PRINTS" id="PR00111">
    <property type="entry name" value="ABHYDROLASE"/>
</dbReference>
<dbReference type="PRINTS" id="PR00412">
    <property type="entry name" value="EPOXHYDRLASE"/>
</dbReference>
<protein>
    <recommendedName>
        <fullName evidence="3">AB hydrolase-1 domain-containing protein</fullName>
    </recommendedName>
</protein>
<comment type="caution">
    <text evidence="4">The sequence shown here is derived from an EMBL/GenBank/DDBJ whole genome shotgun (WGS) entry which is preliminary data.</text>
</comment>
<dbReference type="Gene3D" id="3.40.50.1820">
    <property type="entry name" value="alpha/beta hydrolase"/>
    <property type="match status" value="1"/>
</dbReference>
<dbReference type="Proteomes" id="UP000622797">
    <property type="component" value="Unassembled WGS sequence"/>
</dbReference>
<dbReference type="PANTHER" id="PTHR43329">
    <property type="entry name" value="EPOXIDE HYDROLASE"/>
    <property type="match status" value="1"/>
</dbReference>